<proteinExistence type="predicted"/>
<evidence type="ECO:0000313" key="1">
    <source>
        <dbReference type="EMBL" id="GMH74721.1"/>
    </source>
</evidence>
<protein>
    <submittedName>
        <fullName evidence="1">Uncharacterized protein</fullName>
    </submittedName>
</protein>
<reference evidence="2" key="1">
    <citation type="journal article" date="2023" name="Commun. Biol.">
        <title>Genome analysis of Parmales, the sister group of diatoms, reveals the evolutionary specialization of diatoms from phago-mixotrophs to photoautotrophs.</title>
        <authorList>
            <person name="Ban H."/>
            <person name="Sato S."/>
            <person name="Yoshikawa S."/>
            <person name="Yamada K."/>
            <person name="Nakamura Y."/>
            <person name="Ichinomiya M."/>
            <person name="Sato N."/>
            <person name="Blanc-Mathieu R."/>
            <person name="Endo H."/>
            <person name="Kuwata A."/>
            <person name="Ogata H."/>
        </authorList>
    </citation>
    <scope>NUCLEOTIDE SEQUENCE [LARGE SCALE GENOMIC DNA]</scope>
    <source>
        <strain evidence="2">NIES 3700</strain>
    </source>
</reference>
<name>A0A9W7AKR7_9STRA</name>
<evidence type="ECO:0000313" key="2">
    <source>
        <dbReference type="Proteomes" id="UP001165122"/>
    </source>
</evidence>
<gene>
    <name evidence="1" type="ORF">TrLO_g3362</name>
</gene>
<comment type="caution">
    <text evidence="1">The sequence shown here is derived from an EMBL/GenBank/DDBJ whole genome shotgun (WGS) entry which is preliminary data.</text>
</comment>
<keyword evidence="2" id="KW-1185">Reference proteome</keyword>
<dbReference type="Proteomes" id="UP001165122">
    <property type="component" value="Unassembled WGS sequence"/>
</dbReference>
<dbReference type="EMBL" id="BRXW01000701">
    <property type="protein sequence ID" value="GMH74721.1"/>
    <property type="molecule type" value="Genomic_DNA"/>
</dbReference>
<dbReference type="AlphaFoldDB" id="A0A9W7AKR7"/>
<sequence length="127" mass="14300">MKDVEAGNSFKTAEEYEEKHGTKMDGMFSSRHEVGYILVVMYNMSVSLTQNSMGQIPNGSVEKFKGGNRDNFTSENLEMVTFEEAFDDEEGFFMWGAREALGKVKEEFIKLIGKSLGGCLRGWLIFG</sequence>
<accession>A0A9W7AKR7</accession>
<organism evidence="1 2">
    <name type="scientific">Triparma laevis f. longispina</name>
    <dbReference type="NCBI Taxonomy" id="1714387"/>
    <lineage>
        <taxon>Eukaryota</taxon>
        <taxon>Sar</taxon>
        <taxon>Stramenopiles</taxon>
        <taxon>Ochrophyta</taxon>
        <taxon>Bolidophyceae</taxon>
        <taxon>Parmales</taxon>
        <taxon>Triparmaceae</taxon>
        <taxon>Triparma</taxon>
    </lineage>
</organism>